<evidence type="ECO:0000259" key="1">
    <source>
        <dbReference type="Pfam" id="PF19789"/>
    </source>
</evidence>
<dbReference type="Gene3D" id="2.60.40.1080">
    <property type="match status" value="1"/>
</dbReference>
<dbReference type="AlphaFoldDB" id="A0A6S6QP00"/>
<evidence type="ECO:0000313" key="2">
    <source>
        <dbReference type="EMBL" id="BCJ93073.1"/>
    </source>
</evidence>
<evidence type="ECO:0000313" key="3">
    <source>
        <dbReference type="Proteomes" id="UP000515561"/>
    </source>
</evidence>
<keyword evidence="3" id="KW-1185">Reference proteome</keyword>
<reference evidence="2 3" key="1">
    <citation type="journal article" date="2016" name="Int. J. Syst. Evol. Microbiol.">
        <title>Descriptions of Anaerotaenia torta gen. nov., sp. nov. and Anaerocolumna cellulosilytica gen. nov., sp. nov. isolated from a methanogenic reactor of cattle waste.</title>
        <authorList>
            <person name="Uek A."/>
            <person name="Ohtaki Y."/>
            <person name="Kaku N."/>
            <person name="Ueki K."/>
        </authorList>
    </citation>
    <scope>NUCLEOTIDE SEQUENCE [LARGE SCALE GENOMIC DNA]</scope>
    <source>
        <strain evidence="2 3">SN021</strain>
    </source>
</reference>
<dbReference type="Proteomes" id="UP000515561">
    <property type="component" value="Chromosome"/>
</dbReference>
<dbReference type="SUPFAM" id="SSF49373">
    <property type="entry name" value="Invasin/intimin cell-adhesion fragments"/>
    <property type="match status" value="1"/>
</dbReference>
<dbReference type="InterPro" id="IPR046240">
    <property type="entry name" value="DUF6273"/>
</dbReference>
<feature type="domain" description="DUF6273" evidence="1">
    <location>
        <begin position="303"/>
        <end position="496"/>
    </location>
</feature>
<dbReference type="KEGG" id="acel:acsn021_06420"/>
<dbReference type="EMBL" id="AP023367">
    <property type="protein sequence ID" value="BCJ93073.1"/>
    <property type="molecule type" value="Genomic_DNA"/>
</dbReference>
<protein>
    <recommendedName>
        <fullName evidence="1">DUF6273 domain-containing protein</fullName>
    </recommendedName>
</protein>
<name>A0A6S6QP00_9FIRM</name>
<sequence length="502" mass="56446">MIVSGLKRVVKALLCIILLVGVVIIGAENFTTVSAEVKPTASVTKKTLYVKGSPYTIKVNNASAKAVITYSSSNKAVATVSKSGVITPVKTGTATVTVKVVQNGSTYNSKIAVAVKESKVISYLQYGTKEVTECYDNEDYNLGVYFPDLENYKYSYTLSDSAIIDITKSHENDGIYKIYFKTLKLGSVTITVKENFTGLSYSKKINVVNSDSDVEYKGEMITFGCYPQSEVVGIELTDEIVNADYNDNEATINGVKYLRITYRDVKYTMNSSYKWNWEQERTEVPYHYFRYEPIAWRVLNDDNGTLLLVSDKILYNENYNNASEAITWEKASIRNELNTMFLHQAFSENEQKSILTTTVENKDTKTVFRYDEEKNKIIEDTSNGKGGKGGKSTKDKVFLLSLEETLNPQYWTGIKKNSNMLQRAEFLNSRMAYCSDYALFSGCIANSKSRSSQWMLRSPAESNYFVSGVSFLGDVSSYGADSWTAYFGIRPAIKIKRSELNR</sequence>
<organism evidence="2 3">
    <name type="scientific">Anaerocolumna cellulosilytica</name>
    <dbReference type="NCBI Taxonomy" id="433286"/>
    <lineage>
        <taxon>Bacteria</taxon>
        <taxon>Bacillati</taxon>
        <taxon>Bacillota</taxon>
        <taxon>Clostridia</taxon>
        <taxon>Lachnospirales</taxon>
        <taxon>Lachnospiraceae</taxon>
        <taxon>Anaerocolumna</taxon>
    </lineage>
</organism>
<accession>A0A6S6QP00</accession>
<gene>
    <name evidence="2" type="ORF">acsn021_06420</name>
</gene>
<dbReference type="InterPro" id="IPR008964">
    <property type="entry name" value="Invasin/intimin_cell_adhesion"/>
</dbReference>
<proteinExistence type="predicted"/>
<dbReference type="Pfam" id="PF19789">
    <property type="entry name" value="DUF6273"/>
    <property type="match status" value="1"/>
</dbReference>